<keyword evidence="2" id="KW-1185">Reference proteome</keyword>
<reference evidence="1 2" key="1">
    <citation type="journal article" date="2015" name="Fungal Genet. Biol.">
        <title>Evolution of novel wood decay mechanisms in Agaricales revealed by the genome sequences of Fistulina hepatica and Cylindrobasidium torrendii.</title>
        <authorList>
            <person name="Floudas D."/>
            <person name="Held B.W."/>
            <person name="Riley R."/>
            <person name="Nagy L.G."/>
            <person name="Koehler G."/>
            <person name="Ransdell A.S."/>
            <person name="Younus H."/>
            <person name="Chow J."/>
            <person name="Chiniquy J."/>
            <person name="Lipzen A."/>
            <person name="Tritt A."/>
            <person name="Sun H."/>
            <person name="Haridas S."/>
            <person name="LaButti K."/>
            <person name="Ohm R.A."/>
            <person name="Kues U."/>
            <person name="Blanchette R.A."/>
            <person name="Grigoriev I.V."/>
            <person name="Minto R.E."/>
            <person name="Hibbett D.S."/>
        </authorList>
    </citation>
    <scope>NUCLEOTIDE SEQUENCE [LARGE SCALE GENOMIC DNA]</scope>
    <source>
        <strain evidence="1 2">ATCC 64428</strain>
    </source>
</reference>
<evidence type="ECO:0000313" key="2">
    <source>
        <dbReference type="Proteomes" id="UP000054144"/>
    </source>
</evidence>
<name>A0A0D7AE55_9AGAR</name>
<dbReference type="Proteomes" id="UP000054144">
    <property type="component" value="Unassembled WGS sequence"/>
</dbReference>
<gene>
    <name evidence="1" type="ORF">FISHEDRAFT_73920</name>
</gene>
<proteinExistence type="predicted"/>
<accession>A0A0D7AE55</accession>
<evidence type="ECO:0000313" key="1">
    <source>
        <dbReference type="EMBL" id="KIY48151.1"/>
    </source>
</evidence>
<sequence>MDLYTSSFQARHLSIASQPDPSCVRALERARCGEEPVYTAETERMSATHARLDPLKHEYLERHFPNLYREVLTLLSFAFVGLPAVWQMYRRHLILTRICKHLSIDPSNPQSVVRDTMMRNAPHETSGVEVVDISIMPAEIMLWMGRAWGTYANVRTQLMALRDVYLDLVECREMAMQTEESVAALKTLNPYNGLLTKVADLWDGTQDQLRQRPSSLSWSFRQAQDFLARF</sequence>
<dbReference type="AlphaFoldDB" id="A0A0D7AE55"/>
<protein>
    <submittedName>
        <fullName evidence="1">Uncharacterized protein</fullName>
    </submittedName>
</protein>
<organism evidence="1 2">
    <name type="scientific">Fistulina hepatica ATCC 64428</name>
    <dbReference type="NCBI Taxonomy" id="1128425"/>
    <lineage>
        <taxon>Eukaryota</taxon>
        <taxon>Fungi</taxon>
        <taxon>Dikarya</taxon>
        <taxon>Basidiomycota</taxon>
        <taxon>Agaricomycotina</taxon>
        <taxon>Agaricomycetes</taxon>
        <taxon>Agaricomycetidae</taxon>
        <taxon>Agaricales</taxon>
        <taxon>Fistulinaceae</taxon>
        <taxon>Fistulina</taxon>
    </lineage>
</organism>
<dbReference type="EMBL" id="KN881855">
    <property type="protein sequence ID" value="KIY48151.1"/>
    <property type="molecule type" value="Genomic_DNA"/>
</dbReference>